<dbReference type="GeneID" id="41991087"/>
<organism evidence="1 2">
    <name type="scientific">Fusarium coffeatum</name>
    <dbReference type="NCBI Taxonomy" id="231269"/>
    <lineage>
        <taxon>Eukaryota</taxon>
        <taxon>Fungi</taxon>
        <taxon>Dikarya</taxon>
        <taxon>Ascomycota</taxon>
        <taxon>Pezizomycotina</taxon>
        <taxon>Sordariomycetes</taxon>
        <taxon>Hypocreomycetidae</taxon>
        <taxon>Hypocreales</taxon>
        <taxon>Nectriaceae</taxon>
        <taxon>Fusarium</taxon>
        <taxon>Fusarium incarnatum-equiseti species complex</taxon>
    </lineage>
</organism>
<protein>
    <submittedName>
        <fullName evidence="1">Uncharacterized protein</fullName>
    </submittedName>
</protein>
<keyword evidence="2" id="KW-1185">Reference proteome</keyword>
<gene>
    <name evidence="1" type="ORF">FIESC28_01641</name>
</gene>
<dbReference type="AlphaFoldDB" id="A0A366S9S5"/>
<dbReference type="Proteomes" id="UP000253153">
    <property type="component" value="Unassembled WGS sequence"/>
</dbReference>
<reference evidence="1 2" key="1">
    <citation type="submission" date="2018-06" db="EMBL/GenBank/DDBJ databases">
        <title>Fusarium incarnatum-equiseti species complex species 28.</title>
        <authorList>
            <person name="Gardiner D.M."/>
        </authorList>
    </citation>
    <scope>NUCLEOTIDE SEQUENCE [LARGE SCALE GENOMIC DNA]</scope>
    <source>
        <strain evidence="1 2">FIESC_28</strain>
    </source>
</reference>
<dbReference type="EMBL" id="QKXC01000037">
    <property type="protein sequence ID" value="RBR25678.1"/>
    <property type="molecule type" value="Genomic_DNA"/>
</dbReference>
<name>A0A366S9S5_9HYPO</name>
<sequence>MVPTNTSSTPTLSYRPAPDFTGGLRRLYSKMSTRLPSYEELRRNHVFPFNRRATGRLLWYVEGPLQENVFVRVEDSGPTGPREPYAQQFITNDTQWHGISKEPLTEPSISSITVRIYALDLYPDDWEDSHHRHMDCDSAMSVYEKRGGKKTLIECCGEYRPADHVPLLIKASSQPFIPVHDYVTTVHPWILSFQDEILAVTGEDRDAGSKLVLNCGALDSLMITTEDYLNFLRNLPEVSGAPDSWFIAPLPEFNHRVE</sequence>
<accession>A0A366S9S5</accession>
<evidence type="ECO:0000313" key="1">
    <source>
        <dbReference type="EMBL" id="RBR25678.1"/>
    </source>
</evidence>
<dbReference type="OrthoDB" id="3944545at2759"/>
<proteinExistence type="predicted"/>
<dbReference type="RefSeq" id="XP_031020269.1">
    <property type="nucleotide sequence ID" value="XM_031155791.1"/>
</dbReference>
<evidence type="ECO:0000313" key="2">
    <source>
        <dbReference type="Proteomes" id="UP000253153"/>
    </source>
</evidence>
<comment type="caution">
    <text evidence="1">The sequence shown here is derived from an EMBL/GenBank/DDBJ whole genome shotgun (WGS) entry which is preliminary data.</text>
</comment>